<dbReference type="Proteomes" id="UP001381693">
    <property type="component" value="Unassembled WGS sequence"/>
</dbReference>
<feature type="compositionally biased region" description="Basic and acidic residues" evidence="6">
    <location>
        <begin position="145"/>
        <end position="158"/>
    </location>
</feature>
<name>A0AAN8XL79_HALRR</name>
<evidence type="ECO:0000256" key="5">
    <source>
        <dbReference type="ARBA" id="ARBA00034834"/>
    </source>
</evidence>
<dbReference type="PANTHER" id="PTHR34104">
    <property type="entry name" value="TRANSMEMBRANE PROTEIN 254"/>
    <property type="match status" value="1"/>
</dbReference>
<accession>A0AAN8XL79</accession>
<evidence type="ECO:0000313" key="8">
    <source>
        <dbReference type="EMBL" id="KAK7080299.1"/>
    </source>
</evidence>
<reference evidence="8 9" key="1">
    <citation type="submission" date="2023-11" db="EMBL/GenBank/DDBJ databases">
        <title>Halocaridina rubra genome assembly.</title>
        <authorList>
            <person name="Smith C."/>
        </authorList>
    </citation>
    <scope>NUCLEOTIDE SEQUENCE [LARGE SCALE GENOMIC DNA]</scope>
    <source>
        <strain evidence="8">EP-1</strain>
        <tissue evidence="8">Whole</tissue>
    </source>
</reference>
<keyword evidence="2 7" id="KW-0812">Transmembrane</keyword>
<evidence type="ECO:0000256" key="7">
    <source>
        <dbReference type="SAM" id="Phobius"/>
    </source>
</evidence>
<evidence type="ECO:0000256" key="1">
    <source>
        <dbReference type="ARBA" id="ARBA00004141"/>
    </source>
</evidence>
<feature type="region of interest" description="Disordered" evidence="6">
    <location>
        <begin position="122"/>
        <end position="167"/>
    </location>
</feature>
<dbReference type="EMBL" id="JAXCGZ010005997">
    <property type="protein sequence ID" value="KAK7080299.1"/>
    <property type="molecule type" value="Genomic_DNA"/>
</dbReference>
<organism evidence="8 9">
    <name type="scientific">Halocaridina rubra</name>
    <name type="common">Hawaiian red shrimp</name>
    <dbReference type="NCBI Taxonomy" id="373956"/>
    <lineage>
        <taxon>Eukaryota</taxon>
        <taxon>Metazoa</taxon>
        <taxon>Ecdysozoa</taxon>
        <taxon>Arthropoda</taxon>
        <taxon>Crustacea</taxon>
        <taxon>Multicrustacea</taxon>
        <taxon>Malacostraca</taxon>
        <taxon>Eumalacostraca</taxon>
        <taxon>Eucarida</taxon>
        <taxon>Decapoda</taxon>
        <taxon>Pleocyemata</taxon>
        <taxon>Caridea</taxon>
        <taxon>Atyoidea</taxon>
        <taxon>Atyidae</taxon>
        <taxon>Halocaridina</taxon>
    </lineage>
</organism>
<comment type="caution">
    <text evidence="8">The sequence shown here is derived from an EMBL/GenBank/DDBJ whole genome shotgun (WGS) entry which is preliminary data.</text>
</comment>
<feature type="transmembrane region" description="Helical" evidence="7">
    <location>
        <begin position="97"/>
        <end position="118"/>
    </location>
</feature>
<dbReference type="GO" id="GO:0016020">
    <property type="term" value="C:membrane"/>
    <property type="evidence" value="ECO:0007669"/>
    <property type="project" value="UniProtKB-SubCell"/>
</dbReference>
<evidence type="ECO:0000313" key="9">
    <source>
        <dbReference type="Proteomes" id="UP001381693"/>
    </source>
</evidence>
<evidence type="ECO:0000256" key="4">
    <source>
        <dbReference type="ARBA" id="ARBA00023136"/>
    </source>
</evidence>
<keyword evidence="4 7" id="KW-0472">Membrane</keyword>
<protein>
    <recommendedName>
        <fullName evidence="5">Transmembrane protein 254</fullName>
    </recommendedName>
</protein>
<keyword evidence="9" id="KW-1185">Reference proteome</keyword>
<proteinExistence type="predicted"/>
<evidence type="ECO:0000256" key="3">
    <source>
        <dbReference type="ARBA" id="ARBA00022989"/>
    </source>
</evidence>
<keyword evidence="3 7" id="KW-1133">Transmembrane helix</keyword>
<sequence length="167" mass="19169">MAKTKKLPANYFKFVNPLIMSVIAVGMYLLLMAWLDPKNISTTYFGRVAEYVTWLGTENNRLMKQIFLIASAVHLCEAMVAVYMCHKKGIGNWAMTAWALQTTLFGIFSLRYLIWPVLETQQPQKKEKETKSTKKGKKPQVNAKQPDKQPKGQKQENKKKAKAKKEK</sequence>
<comment type="subcellular location">
    <subcellularLocation>
        <location evidence="1">Membrane</location>
        <topology evidence="1">Multi-pass membrane protein</topology>
    </subcellularLocation>
</comment>
<feature type="transmembrane region" description="Helical" evidence="7">
    <location>
        <begin position="12"/>
        <end position="35"/>
    </location>
</feature>
<evidence type="ECO:0000256" key="2">
    <source>
        <dbReference type="ARBA" id="ARBA00022692"/>
    </source>
</evidence>
<dbReference type="AlphaFoldDB" id="A0AAN8XL79"/>
<dbReference type="InterPro" id="IPR028110">
    <property type="entry name" value="TMEM254"/>
</dbReference>
<gene>
    <name evidence="8" type="ORF">SK128_016096</name>
</gene>
<evidence type="ECO:0000256" key="6">
    <source>
        <dbReference type="SAM" id="MobiDB-lite"/>
    </source>
</evidence>
<dbReference type="Pfam" id="PF14934">
    <property type="entry name" value="TMEM254"/>
    <property type="match status" value="1"/>
</dbReference>
<dbReference type="PANTHER" id="PTHR34104:SF3">
    <property type="entry name" value="TRANSMEMBRANE PROTEIN 254"/>
    <property type="match status" value="1"/>
</dbReference>